<evidence type="ECO:0000313" key="1">
    <source>
        <dbReference type="EMBL" id="GGN28847.1"/>
    </source>
</evidence>
<reference evidence="2" key="1">
    <citation type="journal article" date="2019" name="Int. J. Syst. Evol. Microbiol.">
        <title>The Global Catalogue of Microorganisms (GCM) 10K type strain sequencing project: providing services to taxonomists for standard genome sequencing and annotation.</title>
        <authorList>
            <consortium name="The Broad Institute Genomics Platform"/>
            <consortium name="The Broad Institute Genome Sequencing Center for Infectious Disease"/>
            <person name="Wu L."/>
            <person name="Ma J."/>
        </authorList>
    </citation>
    <scope>NUCLEOTIDE SEQUENCE [LARGE SCALE GENOMIC DNA]</scope>
    <source>
        <strain evidence="2">CGMCC 4.7319</strain>
    </source>
</reference>
<accession>A0ABQ2IUV6</accession>
<sequence>MPCPVTFSVGLLTGAQQLLFVRSAVAGIENSGADQLRGAVIARLHSRRHQYRQPCPVGGLELQCETPASPCIASVGAMWVS</sequence>
<comment type="caution">
    <text evidence="1">The sequence shown here is derived from an EMBL/GenBank/DDBJ whole genome shotgun (WGS) entry which is preliminary data.</text>
</comment>
<proteinExistence type="predicted"/>
<dbReference type="EMBL" id="BMNC01000029">
    <property type="protein sequence ID" value="GGN28847.1"/>
    <property type="molecule type" value="Genomic_DNA"/>
</dbReference>
<gene>
    <name evidence="1" type="ORF">GCM10011609_85390</name>
</gene>
<evidence type="ECO:0000313" key="2">
    <source>
        <dbReference type="Proteomes" id="UP000597656"/>
    </source>
</evidence>
<organism evidence="1 2">
    <name type="scientific">Lentzea pudingi</name>
    <dbReference type="NCBI Taxonomy" id="1789439"/>
    <lineage>
        <taxon>Bacteria</taxon>
        <taxon>Bacillati</taxon>
        <taxon>Actinomycetota</taxon>
        <taxon>Actinomycetes</taxon>
        <taxon>Pseudonocardiales</taxon>
        <taxon>Pseudonocardiaceae</taxon>
        <taxon>Lentzea</taxon>
    </lineage>
</organism>
<name>A0ABQ2IUV6_9PSEU</name>
<protein>
    <submittedName>
        <fullName evidence="1">Uncharacterized protein</fullName>
    </submittedName>
</protein>
<keyword evidence="2" id="KW-1185">Reference proteome</keyword>
<dbReference type="Proteomes" id="UP000597656">
    <property type="component" value="Unassembled WGS sequence"/>
</dbReference>